<accession>A0A5B2VRB1</accession>
<keyword evidence="2" id="KW-1185">Reference proteome</keyword>
<dbReference type="EMBL" id="VUOC01000004">
    <property type="protein sequence ID" value="KAA2240679.1"/>
    <property type="molecule type" value="Genomic_DNA"/>
</dbReference>
<dbReference type="RefSeq" id="WP_149841856.1">
    <property type="nucleotide sequence ID" value="NZ_VUOC01000004.1"/>
</dbReference>
<evidence type="ECO:0000313" key="1">
    <source>
        <dbReference type="EMBL" id="KAA2240679.1"/>
    </source>
</evidence>
<name>A0A5B2VRB1_9BACT</name>
<reference evidence="1 2" key="2">
    <citation type="submission" date="2019-09" db="EMBL/GenBank/DDBJ databases">
        <authorList>
            <person name="Jin C."/>
        </authorList>
    </citation>
    <scope>NUCLEOTIDE SEQUENCE [LARGE SCALE GENOMIC DNA]</scope>
    <source>
        <strain evidence="1 2">BN140078</strain>
    </source>
</reference>
<protein>
    <recommendedName>
        <fullName evidence="3">Outer membrane protein with beta-barrel domain</fullName>
    </recommendedName>
</protein>
<organism evidence="1 2">
    <name type="scientific">Chitinophaga agrisoli</name>
    <dbReference type="NCBI Taxonomy" id="2607653"/>
    <lineage>
        <taxon>Bacteria</taxon>
        <taxon>Pseudomonadati</taxon>
        <taxon>Bacteroidota</taxon>
        <taxon>Chitinophagia</taxon>
        <taxon>Chitinophagales</taxon>
        <taxon>Chitinophagaceae</taxon>
        <taxon>Chitinophaga</taxon>
    </lineage>
</organism>
<gene>
    <name evidence="1" type="ORF">F0L74_31540</name>
</gene>
<dbReference type="Proteomes" id="UP000324611">
    <property type="component" value="Unassembled WGS sequence"/>
</dbReference>
<comment type="caution">
    <text evidence="1">The sequence shown here is derived from an EMBL/GenBank/DDBJ whole genome shotgun (WGS) entry which is preliminary data.</text>
</comment>
<evidence type="ECO:0008006" key="3">
    <source>
        <dbReference type="Google" id="ProtNLM"/>
    </source>
</evidence>
<proteinExistence type="predicted"/>
<evidence type="ECO:0000313" key="2">
    <source>
        <dbReference type="Proteomes" id="UP000324611"/>
    </source>
</evidence>
<reference evidence="1 2" key="1">
    <citation type="submission" date="2019-09" db="EMBL/GenBank/DDBJ databases">
        <title>Chitinophaga ginsengihumi sp. nov., isolated from soil of ginseng rhizosphere.</title>
        <authorList>
            <person name="Lee J."/>
        </authorList>
    </citation>
    <scope>NUCLEOTIDE SEQUENCE [LARGE SCALE GENOMIC DNA]</scope>
    <source>
        <strain evidence="1 2">BN140078</strain>
    </source>
</reference>
<sequence>MKSSQSVRIAFLAILSFYYMHAGGQARSSAGFGIGPNLPIGSGYPVGTTGALQISAKLSNKVALTPLIGVTSIKGQREARYNGYYYVESSQNVALLMTSLPVRYYITKGLFTTLAPSLYVGGEDASSSGIGGTAGVGYDLALDPVNSLEFMLHCDAVPVYENEVGVIGLRILYKINFHRGR</sequence>
<dbReference type="AlphaFoldDB" id="A0A5B2VRB1"/>